<dbReference type="PROSITE" id="PS50801">
    <property type="entry name" value="STAS"/>
    <property type="match status" value="1"/>
</dbReference>
<dbReference type="EMBL" id="AP022588">
    <property type="protein sequence ID" value="BBY30245.1"/>
    <property type="molecule type" value="Genomic_DNA"/>
</dbReference>
<dbReference type="SUPFAM" id="SSF52091">
    <property type="entry name" value="SpoIIaa-like"/>
    <property type="match status" value="1"/>
</dbReference>
<name>A0A7I7QVF5_9MYCO</name>
<dbReference type="Pfam" id="PF13466">
    <property type="entry name" value="STAS_2"/>
    <property type="match status" value="1"/>
</dbReference>
<dbReference type="InterPro" id="IPR036513">
    <property type="entry name" value="STAS_dom_sf"/>
</dbReference>
<dbReference type="InterPro" id="IPR058548">
    <property type="entry name" value="MlaB-like_STAS"/>
</dbReference>
<dbReference type="RefSeq" id="WP_163799595.1">
    <property type="nucleotide sequence ID" value="NZ_AP022588.1"/>
</dbReference>
<gene>
    <name evidence="2" type="primary">rsbV</name>
    <name evidence="2" type="ORF">MSEDJ_43410</name>
</gene>
<reference evidence="2 3" key="1">
    <citation type="journal article" date="2019" name="Emerg. Microbes Infect.">
        <title>Comprehensive subspecies identification of 175 nontuberculous mycobacteria species based on 7547 genomic profiles.</title>
        <authorList>
            <person name="Matsumoto Y."/>
            <person name="Kinjo T."/>
            <person name="Motooka D."/>
            <person name="Nabeya D."/>
            <person name="Jung N."/>
            <person name="Uechi K."/>
            <person name="Horii T."/>
            <person name="Iida T."/>
            <person name="Fujita J."/>
            <person name="Nakamura S."/>
        </authorList>
    </citation>
    <scope>NUCLEOTIDE SEQUENCE [LARGE SCALE GENOMIC DNA]</scope>
    <source>
        <strain evidence="2 3">JCM 17899</strain>
    </source>
</reference>
<sequence>MTTPLTLDTVGRDDGSRAVVATGEIDLSNVASFTTALEAAVEGSDAEAPRVEVDLTGVDYLDSGGINVLFTHADRIRVVANPILVPVLTISGFTELAPVEPARV</sequence>
<dbReference type="InterPro" id="IPR002645">
    <property type="entry name" value="STAS_dom"/>
</dbReference>
<dbReference type="AlphaFoldDB" id="A0A7I7QVF5"/>
<dbReference type="Gene3D" id="3.30.750.24">
    <property type="entry name" value="STAS domain"/>
    <property type="match status" value="1"/>
</dbReference>
<evidence type="ECO:0000313" key="2">
    <source>
        <dbReference type="EMBL" id="BBY30245.1"/>
    </source>
</evidence>
<proteinExistence type="predicted"/>
<dbReference type="KEGG" id="msei:MSEDJ_43410"/>
<dbReference type="Proteomes" id="UP000467193">
    <property type="component" value="Chromosome"/>
</dbReference>
<evidence type="ECO:0000313" key="3">
    <source>
        <dbReference type="Proteomes" id="UP000467193"/>
    </source>
</evidence>
<protein>
    <submittedName>
        <fullName evidence="2">Anti-anti-sigma factor</fullName>
    </submittedName>
</protein>
<evidence type="ECO:0000259" key="1">
    <source>
        <dbReference type="PROSITE" id="PS50801"/>
    </source>
</evidence>
<dbReference type="CDD" id="cd07043">
    <property type="entry name" value="STAS_anti-anti-sigma_factors"/>
    <property type="match status" value="1"/>
</dbReference>
<keyword evidence="3" id="KW-1185">Reference proteome</keyword>
<organism evidence="2 3">
    <name type="scientific">Mycolicibacterium sediminis</name>
    <dbReference type="NCBI Taxonomy" id="1286180"/>
    <lineage>
        <taxon>Bacteria</taxon>
        <taxon>Bacillati</taxon>
        <taxon>Actinomycetota</taxon>
        <taxon>Actinomycetes</taxon>
        <taxon>Mycobacteriales</taxon>
        <taxon>Mycobacteriaceae</taxon>
        <taxon>Mycolicibacterium</taxon>
    </lineage>
</organism>
<feature type="domain" description="STAS" evidence="1">
    <location>
        <begin position="14"/>
        <end position="104"/>
    </location>
</feature>
<accession>A0A7I7QVF5</accession>